<organism evidence="6 7">
    <name type="scientific">Georgenia faecalis</name>
    <dbReference type="NCBI Taxonomy" id="2483799"/>
    <lineage>
        <taxon>Bacteria</taxon>
        <taxon>Bacillati</taxon>
        <taxon>Actinomycetota</taxon>
        <taxon>Actinomycetes</taxon>
        <taxon>Micrococcales</taxon>
        <taxon>Bogoriellaceae</taxon>
        <taxon>Georgenia</taxon>
    </lineage>
</organism>
<dbReference type="Pfam" id="PF17384">
    <property type="entry name" value="DUF150_C"/>
    <property type="match status" value="1"/>
</dbReference>
<dbReference type="InterPro" id="IPR028998">
    <property type="entry name" value="RimP_C"/>
</dbReference>
<sequence>MGAARSSEVTTRLRAALEPVVAEAALLLEDVTASPAGRRSVVRVVVDLPDGPGGVDSDALAEVSRRISEVLDDVDLLQGAYTLEVSTPGIDRPLTDPRHFRRATGRLVRCATPAGPRAGRLVDTDADGVWLEHDGAREHIDYAGITGAKVEPELRPARDEDGLEDEA</sequence>
<comment type="function">
    <text evidence="3">Required for maturation of 30S ribosomal subunits.</text>
</comment>
<keyword evidence="7" id="KW-1185">Reference proteome</keyword>
<name>A0ABV9DBJ8_9MICO</name>
<dbReference type="Gene3D" id="3.30.300.70">
    <property type="entry name" value="RimP-like superfamily, N-terminal"/>
    <property type="match status" value="1"/>
</dbReference>
<evidence type="ECO:0000259" key="5">
    <source>
        <dbReference type="Pfam" id="PF17384"/>
    </source>
</evidence>
<comment type="caution">
    <text evidence="6">The sequence shown here is derived from an EMBL/GenBank/DDBJ whole genome shotgun (WGS) entry which is preliminary data.</text>
</comment>
<reference evidence="7" key="1">
    <citation type="journal article" date="2019" name="Int. J. Syst. Evol. Microbiol.">
        <title>The Global Catalogue of Microorganisms (GCM) 10K type strain sequencing project: providing services to taxonomists for standard genome sequencing and annotation.</title>
        <authorList>
            <consortium name="The Broad Institute Genomics Platform"/>
            <consortium name="The Broad Institute Genome Sequencing Center for Infectious Disease"/>
            <person name="Wu L."/>
            <person name="Ma J."/>
        </authorList>
    </citation>
    <scope>NUCLEOTIDE SEQUENCE [LARGE SCALE GENOMIC DNA]</scope>
    <source>
        <strain evidence="7">JCM 3369</strain>
    </source>
</reference>
<keyword evidence="2 3" id="KW-0690">Ribosome biogenesis</keyword>
<dbReference type="SUPFAM" id="SSF75420">
    <property type="entry name" value="YhbC-like, N-terminal domain"/>
    <property type="match status" value="1"/>
</dbReference>
<feature type="domain" description="Ribosome maturation factor RimP C-terminal" evidence="5">
    <location>
        <begin position="94"/>
        <end position="153"/>
    </location>
</feature>
<gene>
    <name evidence="3 6" type="primary">rimP</name>
    <name evidence="6" type="ORF">ACFO3F_12580</name>
</gene>
<protein>
    <recommendedName>
        <fullName evidence="3">Ribosome maturation factor RimP</fullName>
    </recommendedName>
</protein>
<evidence type="ECO:0000256" key="1">
    <source>
        <dbReference type="ARBA" id="ARBA00022490"/>
    </source>
</evidence>
<dbReference type="RefSeq" id="WP_122824544.1">
    <property type="nucleotide sequence ID" value="NZ_CP033325.1"/>
</dbReference>
<comment type="similarity">
    <text evidence="3">Belongs to the RimP family.</text>
</comment>
<dbReference type="InterPro" id="IPR003728">
    <property type="entry name" value="Ribosome_maturation_RimP"/>
</dbReference>
<proteinExistence type="inferred from homology"/>
<keyword evidence="1 3" id="KW-0963">Cytoplasm</keyword>
<dbReference type="InterPro" id="IPR036847">
    <property type="entry name" value="RimP_C_sf"/>
</dbReference>
<dbReference type="Pfam" id="PF02576">
    <property type="entry name" value="RimP_N"/>
    <property type="match status" value="1"/>
</dbReference>
<evidence type="ECO:0000313" key="7">
    <source>
        <dbReference type="Proteomes" id="UP001595955"/>
    </source>
</evidence>
<dbReference type="SUPFAM" id="SSF74942">
    <property type="entry name" value="YhbC-like, C-terminal domain"/>
    <property type="match status" value="1"/>
</dbReference>
<dbReference type="PANTHER" id="PTHR33867">
    <property type="entry name" value="RIBOSOME MATURATION FACTOR RIMP"/>
    <property type="match status" value="1"/>
</dbReference>
<dbReference type="HAMAP" id="MF_01077">
    <property type="entry name" value="RimP"/>
    <property type="match status" value="1"/>
</dbReference>
<evidence type="ECO:0000313" key="6">
    <source>
        <dbReference type="EMBL" id="MFC4556087.1"/>
    </source>
</evidence>
<feature type="domain" description="Ribosome maturation factor RimP N-terminal" evidence="4">
    <location>
        <begin position="17"/>
        <end position="91"/>
    </location>
</feature>
<accession>A0ABV9DBJ8</accession>
<evidence type="ECO:0000256" key="3">
    <source>
        <dbReference type="HAMAP-Rule" id="MF_01077"/>
    </source>
</evidence>
<dbReference type="Proteomes" id="UP001595955">
    <property type="component" value="Unassembled WGS sequence"/>
</dbReference>
<dbReference type="CDD" id="cd01734">
    <property type="entry name" value="YlxS_C"/>
    <property type="match status" value="1"/>
</dbReference>
<dbReference type="PANTHER" id="PTHR33867:SF1">
    <property type="entry name" value="RIBOSOME MATURATION FACTOR RIMP"/>
    <property type="match status" value="1"/>
</dbReference>
<dbReference type="InterPro" id="IPR035956">
    <property type="entry name" value="RimP_N_sf"/>
</dbReference>
<dbReference type="EMBL" id="JBHSGF010000009">
    <property type="protein sequence ID" value="MFC4556087.1"/>
    <property type="molecule type" value="Genomic_DNA"/>
</dbReference>
<evidence type="ECO:0000256" key="2">
    <source>
        <dbReference type="ARBA" id="ARBA00022517"/>
    </source>
</evidence>
<dbReference type="InterPro" id="IPR028989">
    <property type="entry name" value="RimP_N"/>
</dbReference>
<comment type="subcellular location">
    <subcellularLocation>
        <location evidence="3">Cytoplasm</location>
    </subcellularLocation>
</comment>
<evidence type="ECO:0000259" key="4">
    <source>
        <dbReference type="Pfam" id="PF02576"/>
    </source>
</evidence>